<feature type="transmembrane region" description="Helical" evidence="2">
    <location>
        <begin position="44"/>
        <end position="64"/>
    </location>
</feature>
<dbReference type="EMBL" id="AP027731">
    <property type="protein sequence ID" value="BDZ45489.1"/>
    <property type="molecule type" value="Genomic_DNA"/>
</dbReference>
<dbReference type="Proteomes" id="UP001321498">
    <property type="component" value="Chromosome"/>
</dbReference>
<dbReference type="RefSeq" id="WP_286278795.1">
    <property type="nucleotide sequence ID" value="NZ_AP027731.1"/>
</dbReference>
<proteinExistence type="predicted"/>
<evidence type="ECO:0000313" key="3">
    <source>
        <dbReference type="EMBL" id="BDZ45489.1"/>
    </source>
</evidence>
<evidence type="ECO:0008006" key="5">
    <source>
        <dbReference type="Google" id="ProtNLM"/>
    </source>
</evidence>
<name>A0ABN6XKV0_9MICO</name>
<evidence type="ECO:0000256" key="1">
    <source>
        <dbReference type="SAM" id="MobiDB-lite"/>
    </source>
</evidence>
<accession>A0ABN6XKV0</accession>
<feature type="transmembrane region" description="Helical" evidence="2">
    <location>
        <begin position="84"/>
        <end position="109"/>
    </location>
</feature>
<keyword evidence="2" id="KW-0472">Membrane</keyword>
<keyword evidence="4" id="KW-1185">Reference proteome</keyword>
<keyword evidence="2" id="KW-0812">Transmembrane</keyword>
<keyword evidence="2" id="KW-1133">Transmembrane helix</keyword>
<protein>
    <recommendedName>
        <fullName evidence="5">DUF1206 domain-containing protein</fullName>
    </recommendedName>
</protein>
<reference evidence="4" key="1">
    <citation type="journal article" date="2019" name="Int. J. Syst. Evol. Microbiol.">
        <title>The Global Catalogue of Microorganisms (GCM) 10K type strain sequencing project: providing services to taxonomists for standard genome sequencing and annotation.</title>
        <authorList>
            <consortium name="The Broad Institute Genomics Platform"/>
            <consortium name="The Broad Institute Genome Sequencing Center for Infectious Disease"/>
            <person name="Wu L."/>
            <person name="Ma J."/>
        </authorList>
    </citation>
    <scope>NUCLEOTIDE SEQUENCE [LARGE SCALE GENOMIC DNA]</scope>
    <source>
        <strain evidence="4">NBRC 108725</strain>
    </source>
</reference>
<feature type="region of interest" description="Disordered" evidence="1">
    <location>
        <begin position="126"/>
        <end position="148"/>
    </location>
</feature>
<gene>
    <name evidence="3" type="ORF">GCM10025866_13980</name>
</gene>
<evidence type="ECO:0000256" key="2">
    <source>
        <dbReference type="SAM" id="Phobius"/>
    </source>
</evidence>
<sequence>MERLKKALDISGDQSAARTLVRTAIDHDAAKLASMSLVALPYRALLPVVVGISGVCVVVGYRVYEYLRVGQDRDGDGVYEGLSISGLLPTVLVGAVYVAALALGIDYGLRRRRERLVERALAAEQPMEDVKGRSHGNARIPGGAPPDA</sequence>
<organism evidence="3 4">
    <name type="scientific">Naasia aerilata</name>
    <dbReference type="NCBI Taxonomy" id="1162966"/>
    <lineage>
        <taxon>Bacteria</taxon>
        <taxon>Bacillati</taxon>
        <taxon>Actinomycetota</taxon>
        <taxon>Actinomycetes</taxon>
        <taxon>Micrococcales</taxon>
        <taxon>Microbacteriaceae</taxon>
        <taxon>Naasia</taxon>
    </lineage>
</organism>
<evidence type="ECO:0000313" key="4">
    <source>
        <dbReference type="Proteomes" id="UP001321498"/>
    </source>
</evidence>